<evidence type="ECO:0000256" key="2">
    <source>
        <dbReference type="ARBA" id="ARBA00022801"/>
    </source>
</evidence>
<evidence type="ECO:0008006" key="6">
    <source>
        <dbReference type="Google" id="ProtNLM"/>
    </source>
</evidence>
<evidence type="ECO:0000256" key="3">
    <source>
        <dbReference type="ARBA" id="ARBA00022839"/>
    </source>
</evidence>
<evidence type="ECO:0000313" key="4">
    <source>
        <dbReference type="EMBL" id="KAK0169501.1"/>
    </source>
</evidence>
<comment type="caution">
    <text evidence="4">The sequence shown here is derived from an EMBL/GenBank/DDBJ whole genome shotgun (WGS) entry which is preliminary data.</text>
</comment>
<proteinExistence type="predicted"/>
<keyword evidence="3" id="KW-0269">Exonuclease</keyword>
<dbReference type="PANTHER" id="PTHR30231">
    <property type="entry name" value="DNA POLYMERASE III SUBUNIT EPSILON"/>
    <property type="match status" value="1"/>
</dbReference>
<dbReference type="SUPFAM" id="SSF53098">
    <property type="entry name" value="Ribonuclease H-like"/>
    <property type="match status" value="1"/>
</dbReference>
<name>A0AA39FHG9_9HYME</name>
<keyword evidence="5" id="KW-1185">Reference proteome</keyword>
<dbReference type="Gene3D" id="3.30.420.10">
    <property type="entry name" value="Ribonuclease H-like superfamily/Ribonuclease H"/>
    <property type="match status" value="1"/>
</dbReference>
<dbReference type="AlphaFoldDB" id="A0AA39FHG9"/>
<reference evidence="4" key="1">
    <citation type="journal article" date="2023" name="bioRxiv">
        <title>Scaffold-level genome assemblies of two parasitoid biocontrol wasps reveal the parthenogenesis mechanism and an associated novel virus.</title>
        <authorList>
            <person name="Inwood S."/>
            <person name="Skelly J."/>
            <person name="Guhlin J."/>
            <person name="Harrop T."/>
            <person name="Goldson S."/>
            <person name="Dearden P."/>
        </authorList>
    </citation>
    <scope>NUCLEOTIDE SEQUENCE</scope>
    <source>
        <strain evidence="4">Irish</strain>
        <tissue evidence="4">Whole body</tissue>
    </source>
</reference>
<evidence type="ECO:0000313" key="5">
    <source>
        <dbReference type="Proteomes" id="UP001168990"/>
    </source>
</evidence>
<dbReference type="GO" id="GO:0003676">
    <property type="term" value="F:nucleic acid binding"/>
    <property type="evidence" value="ECO:0007669"/>
    <property type="project" value="InterPro"/>
</dbReference>
<evidence type="ECO:0000256" key="1">
    <source>
        <dbReference type="ARBA" id="ARBA00022722"/>
    </source>
</evidence>
<dbReference type="PANTHER" id="PTHR30231:SF4">
    <property type="entry name" value="PROTEIN NEN2"/>
    <property type="match status" value="1"/>
</dbReference>
<sequence length="152" mass="17384">MYESNYGLRNNFDFSSEVAHFNNDLEPIIIIFDIETGGFEKTDDTLQIAAKSICEKYEFSIYIQPTKSITEEASLVNKLYFDNGNLEYDGKQVITVSLEEALSSFYDFLCLFKRKCVLIAHNCEAFDGPRLVAAIHKTQMNIPEEIKKAKTN</sequence>
<dbReference type="GO" id="GO:0008408">
    <property type="term" value="F:3'-5' exonuclease activity"/>
    <property type="evidence" value="ECO:0007669"/>
    <property type="project" value="TreeGrafter"/>
</dbReference>
<reference evidence="4" key="2">
    <citation type="submission" date="2023-03" db="EMBL/GenBank/DDBJ databases">
        <authorList>
            <person name="Inwood S.N."/>
            <person name="Skelly J.G."/>
            <person name="Guhlin J."/>
            <person name="Harrop T.W.R."/>
            <person name="Goldson S.G."/>
            <person name="Dearden P.K."/>
        </authorList>
    </citation>
    <scope>NUCLEOTIDE SEQUENCE</scope>
    <source>
        <strain evidence="4">Irish</strain>
        <tissue evidence="4">Whole body</tissue>
    </source>
</reference>
<organism evidence="4 5">
    <name type="scientific">Microctonus aethiopoides</name>
    <dbReference type="NCBI Taxonomy" id="144406"/>
    <lineage>
        <taxon>Eukaryota</taxon>
        <taxon>Metazoa</taxon>
        <taxon>Ecdysozoa</taxon>
        <taxon>Arthropoda</taxon>
        <taxon>Hexapoda</taxon>
        <taxon>Insecta</taxon>
        <taxon>Pterygota</taxon>
        <taxon>Neoptera</taxon>
        <taxon>Endopterygota</taxon>
        <taxon>Hymenoptera</taxon>
        <taxon>Apocrita</taxon>
        <taxon>Ichneumonoidea</taxon>
        <taxon>Braconidae</taxon>
        <taxon>Euphorinae</taxon>
        <taxon>Microctonus</taxon>
    </lineage>
</organism>
<accession>A0AA39FHG9</accession>
<dbReference type="Proteomes" id="UP001168990">
    <property type="component" value="Unassembled WGS sequence"/>
</dbReference>
<protein>
    <recommendedName>
        <fullName evidence="6">Exonuclease domain-containing protein</fullName>
    </recommendedName>
</protein>
<keyword evidence="1" id="KW-0540">Nuclease</keyword>
<dbReference type="InterPro" id="IPR012337">
    <property type="entry name" value="RNaseH-like_sf"/>
</dbReference>
<dbReference type="EMBL" id="JAQQBS010000245">
    <property type="protein sequence ID" value="KAK0169501.1"/>
    <property type="molecule type" value="Genomic_DNA"/>
</dbReference>
<gene>
    <name evidence="4" type="ORF">PV328_011962</name>
</gene>
<keyword evidence="2" id="KW-0378">Hydrolase</keyword>
<dbReference type="InterPro" id="IPR036397">
    <property type="entry name" value="RNaseH_sf"/>
</dbReference>